<gene>
    <name evidence="1" type="ORF">CLV72_101374</name>
</gene>
<comment type="caution">
    <text evidence="1">The sequence shown here is derived from an EMBL/GenBank/DDBJ whole genome shotgun (WGS) entry which is preliminary data.</text>
</comment>
<evidence type="ECO:0000313" key="1">
    <source>
        <dbReference type="EMBL" id="PRY01778.1"/>
    </source>
</evidence>
<evidence type="ECO:0000313" key="2">
    <source>
        <dbReference type="Proteomes" id="UP000237846"/>
    </source>
</evidence>
<keyword evidence="2" id="KW-1185">Reference proteome</keyword>
<dbReference type="AlphaFoldDB" id="A0A2T0QD00"/>
<dbReference type="Proteomes" id="UP000237846">
    <property type="component" value="Unassembled WGS sequence"/>
</dbReference>
<sequence length="103" mass="11851">MPCIRTYAQVMAFKRIVISVPESRVSEIKEAAGEQSVPSWFAALVARRLLDQESDRLWDEWIAKAEATATPEDLEWVEEAVAELRQFDAEQEQQSRKNASPWE</sequence>
<accession>A0A2T0QD00</accession>
<name>A0A2T0QD00_9ACTN</name>
<dbReference type="EMBL" id="PVZC01000001">
    <property type="protein sequence ID" value="PRY01778.1"/>
    <property type="molecule type" value="Genomic_DNA"/>
</dbReference>
<protein>
    <submittedName>
        <fullName evidence="1">Uncharacterized protein</fullName>
    </submittedName>
</protein>
<proteinExistence type="predicted"/>
<organism evidence="1 2">
    <name type="scientific">Allonocardiopsis opalescens</name>
    <dbReference type="NCBI Taxonomy" id="1144618"/>
    <lineage>
        <taxon>Bacteria</taxon>
        <taxon>Bacillati</taxon>
        <taxon>Actinomycetota</taxon>
        <taxon>Actinomycetes</taxon>
        <taxon>Streptosporangiales</taxon>
        <taxon>Allonocardiopsis</taxon>
    </lineage>
</organism>
<reference evidence="1 2" key="1">
    <citation type="submission" date="2018-03" db="EMBL/GenBank/DDBJ databases">
        <title>Genomic Encyclopedia of Archaeal and Bacterial Type Strains, Phase II (KMG-II): from individual species to whole genera.</title>
        <authorList>
            <person name="Goeker M."/>
        </authorList>
    </citation>
    <scope>NUCLEOTIDE SEQUENCE [LARGE SCALE GENOMIC DNA]</scope>
    <source>
        <strain evidence="1 2">DSM 45601</strain>
    </source>
</reference>